<name>A0ABY7RUG5_9FLAO</name>
<gene>
    <name evidence="1" type="ORF">MUN68_009805</name>
</gene>
<organism evidence="1 2">
    <name type="scientific">Psychroserpens ponticola</name>
    <dbReference type="NCBI Taxonomy" id="2932268"/>
    <lineage>
        <taxon>Bacteria</taxon>
        <taxon>Pseudomonadati</taxon>
        <taxon>Bacteroidota</taxon>
        <taxon>Flavobacteriia</taxon>
        <taxon>Flavobacteriales</taxon>
        <taxon>Flavobacteriaceae</taxon>
        <taxon>Psychroserpens</taxon>
    </lineage>
</organism>
<dbReference type="Gene3D" id="3.40.50.2000">
    <property type="entry name" value="Glycogen Phosphorylase B"/>
    <property type="match status" value="2"/>
</dbReference>
<keyword evidence="2" id="KW-1185">Reference proteome</keyword>
<dbReference type="Proteomes" id="UP001202717">
    <property type="component" value="Chromosome"/>
</dbReference>
<dbReference type="CDD" id="cd03794">
    <property type="entry name" value="GT4_WbuB-like"/>
    <property type="match status" value="1"/>
</dbReference>
<proteinExistence type="predicted"/>
<reference evidence="1 2" key="1">
    <citation type="submission" date="2023-01" db="EMBL/GenBank/DDBJ databases">
        <title>Psychroserpens ponticola sp. nov., isolated from seawater.</title>
        <authorList>
            <person name="Kristyanto S."/>
            <person name="Jung J."/>
            <person name="Kim J.M."/>
            <person name="Jeon C.O."/>
        </authorList>
    </citation>
    <scope>NUCLEOTIDE SEQUENCE [LARGE SCALE GENOMIC DNA]</scope>
    <source>
        <strain evidence="1 2">MSW6</strain>
    </source>
</reference>
<dbReference type="SUPFAM" id="SSF53756">
    <property type="entry name" value="UDP-Glycosyltransferase/glycogen phosphorylase"/>
    <property type="match status" value="1"/>
</dbReference>
<protein>
    <submittedName>
        <fullName evidence="1">Glycosyltransferase family 4 protein</fullName>
    </submittedName>
</protein>
<sequence>MKVHKKALIITYYWPPAGGPGVQRWLKFVKYLPEFGIEPIVYCPENPSYPITDNSLIDEVSSAITILKQPIKEPYRFANFLSKKNSKQISSGVIPKQKKQTFIQKMMLYIRGNFFIPDARKDWVKPSVSFLSDYIVKHNIETIITTGPPHSLHLIGLQLKQKHGFKWLADFRDPWTTIGYHKQLKLTKSSAIKHLELESKVLQTADQIIVTSDNTKKEFESKTRQPIAVITNGFDVNHVERPKKDSKFTMSHIGSLLSERNPKQLWDALSELINENSSFSEAFQLQLIGVVSDDIIQTFQQFGLTNHVKTLGYVSHEDAIKAQMSSRLLLLIEIDSEETKVIIPGKLFEYMVSETPILAVGPKDSDVETILKSTNTGQYYYYDQKRDIKSQVLSYFEAYKTDSLLVNPIGLQKYSRKALTKSLSDLLKD</sequence>
<evidence type="ECO:0000313" key="1">
    <source>
        <dbReference type="EMBL" id="WCO00366.1"/>
    </source>
</evidence>
<evidence type="ECO:0000313" key="2">
    <source>
        <dbReference type="Proteomes" id="UP001202717"/>
    </source>
</evidence>
<accession>A0ABY7RUG5</accession>
<dbReference type="RefSeq" id="WP_249997134.1">
    <property type="nucleotide sequence ID" value="NZ_CP116221.1"/>
</dbReference>
<dbReference type="EMBL" id="CP116221">
    <property type="protein sequence ID" value="WCO00366.1"/>
    <property type="molecule type" value="Genomic_DNA"/>
</dbReference>